<dbReference type="PANTHER" id="PTHR11638">
    <property type="entry name" value="ATP-DEPENDENT CLP PROTEASE"/>
    <property type="match status" value="1"/>
</dbReference>
<proteinExistence type="predicted"/>
<feature type="domain" description="Clp ATPase C-terminal" evidence="6">
    <location>
        <begin position="647"/>
        <end position="734"/>
    </location>
</feature>
<dbReference type="GO" id="GO:0016887">
    <property type="term" value="F:ATP hydrolysis activity"/>
    <property type="evidence" value="ECO:0007669"/>
    <property type="project" value="InterPro"/>
</dbReference>
<keyword evidence="4" id="KW-0143">Chaperone</keyword>
<dbReference type="GO" id="GO:0005524">
    <property type="term" value="F:ATP binding"/>
    <property type="evidence" value="ECO:0007669"/>
    <property type="project" value="UniProtKB-KW"/>
</dbReference>
<dbReference type="Pfam" id="PF17871">
    <property type="entry name" value="AAA_lid_9"/>
    <property type="match status" value="1"/>
</dbReference>
<evidence type="ECO:0000313" key="8">
    <source>
        <dbReference type="Proteomes" id="UP000264231"/>
    </source>
</evidence>
<dbReference type="InterPro" id="IPR003593">
    <property type="entry name" value="AAA+_ATPase"/>
</dbReference>
<dbReference type="GO" id="GO:0005737">
    <property type="term" value="C:cytoplasm"/>
    <property type="evidence" value="ECO:0007669"/>
    <property type="project" value="TreeGrafter"/>
</dbReference>
<dbReference type="InterPro" id="IPR050130">
    <property type="entry name" value="ClpA_ClpB"/>
</dbReference>
<evidence type="ECO:0000256" key="3">
    <source>
        <dbReference type="ARBA" id="ARBA00022840"/>
    </source>
</evidence>
<dbReference type="InterPro" id="IPR041546">
    <property type="entry name" value="ClpA/ClpB_AAA_lid"/>
</dbReference>
<dbReference type="CDD" id="cd00009">
    <property type="entry name" value="AAA"/>
    <property type="match status" value="1"/>
</dbReference>
<dbReference type="Pfam" id="PF10431">
    <property type="entry name" value="ClpB_D2-small"/>
    <property type="match status" value="1"/>
</dbReference>
<name>A0A172XCJ9_BORTU</name>
<keyword evidence="1" id="KW-0677">Repeat</keyword>
<dbReference type="Pfam" id="PF07724">
    <property type="entry name" value="AAA_2"/>
    <property type="match status" value="1"/>
</dbReference>
<dbReference type="Gene3D" id="1.10.8.60">
    <property type="match status" value="2"/>
</dbReference>
<sequence length="744" mass="85256">MNLVEVAAREVARKNKNREVSIWHLLMSILVCPKKSEIKKIDTKTLKNIKQDTLCEIEKLEKVLIGTNEIIIPKINREIFILIEQTKKEFKSKTSIGIKEIFYQILKTKKLLKKYKLNKLSFNFNEENMIASIDKIRLIETYKEFEDEIRLTNDYFEIDKYVKNLTTLAKEKKLNPLIGREKEIQSLINILGRRNKNSTILIGEPGVGKTAIVEGLAIKIANKEIKNQLQNKVILQIDTSDLVSGTKYRGEFEERLNNIIKSIKNNKDIIIFIDEIHTLIGAGNSEGSIDAANILKPVLSRSAIQIIGATTYDEYRKHISKDKAFTRRFQTISIKEPDEKETLNIINNIIKNFEDYHGVTYEKEAIENVIKISSQYLINKRFPDKAIDLIDIAGAQKKQKETNKKIINVEDIKSATDELLNIKIKSNIKEEIDTLKTEARHIKEKIIGQECAINEIIIEMVKTKLEINNNTQPLTSILLIGSSGSGKTMIAKTISSIIIEDQNSILKLDMSDYREETSISKLIGTNPGYTGYADGGILTNRLKHNPRAFIILENIEHAHNSVLTIIEQILEHGELISSKEDKISFKNTIIVLSTSIGTKTLLGKGSIGFNKTDNNINIKNEINNELKTRFKSSLLDKIQKKIILNILKEEDLSLIYNNYCKELTKKFRLKNIQIEIDDNLKNHIINKYYDKNSGARSILNAIKEQIEEKIINQIFKNPNINLIKIYLDQNNIKIKQKEILCSRK</sequence>
<dbReference type="InterPro" id="IPR001270">
    <property type="entry name" value="ClpA/B"/>
</dbReference>
<evidence type="ECO:0000256" key="2">
    <source>
        <dbReference type="ARBA" id="ARBA00022741"/>
    </source>
</evidence>
<accession>A0A172XCJ9</accession>
<dbReference type="GO" id="GO:0034605">
    <property type="term" value="P:cellular response to heat"/>
    <property type="evidence" value="ECO:0007669"/>
    <property type="project" value="TreeGrafter"/>
</dbReference>
<dbReference type="Proteomes" id="UP000264231">
    <property type="component" value="Chromosome"/>
</dbReference>
<dbReference type="EMBL" id="CP015629">
    <property type="protein sequence ID" value="ANF34279.1"/>
    <property type="molecule type" value="Genomic_DNA"/>
</dbReference>
<dbReference type="PRINTS" id="PR00300">
    <property type="entry name" value="CLPPROTEASEA"/>
</dbReference>
<dbReference type="SUPFAM" id="SSF52540">
    <property type="entry name" value="P-loop containing nucleoside triphosphate hydrolases"/>
    <property type="match status" value="2"/>
</dbReference>
<keyword evidence="2" id="KW-0547">Nucleotide-binding</keyword>
<dbReference type="Pfam" id="PF00004">
    <property type="entry name" value="AAA"/>
    <property type="match status" value="1"/>
</dbReference>
<feature type="domain" description="AAA+ ATPase" evidence="5">
    <location>
        <begin position="473"/>
        <end position="623"/>
    </location>
</feature>
<dbReference type="AlphaFoldDB" id="A0A172XCJ9"/>
<reference evidence="7 8" key="1">
    <citation type="submission" date="2016-05" db="EMBL/GenBank/DDBJ databases">
        <title>Chromosome and linear plasmid sequence of a 2015 human isolate of tick-borne relapsing fever spirochete, Borrelia turicatae.</title>
        <authorList>
            <person name="Kingry L.C."/>
            <person name="Dhwani B."/>
            <person name="Replogle A."/>
            <person name="Sexton C."/>
            <person name="Rowe L."/>
            <person name="Stermole B.M."/>
            <person name="Christensen A.M."/>
            <person name="Schriefer M.E."/>
        </authorList>
    </citation>
    <scope>NUCLEOTIDE SEQUENCE [LARGE SCALE GENOMIC DNA]</scope>
    <source>
        <strain evidence="7 8">BTE5EL</strain>
    </source>
</reference>
<protein>
    <submittedName>
        <fullName evidence="7">AAA family ATPase</fullName>
    </submittedName>
</protein>
<keyword evidence="3" id="KW-0067">ATP-binding</keyword>
<dbReference type="InterPro" id="IPR027417">
    <property type="entry name" value="P-loop_NTPase"/>
</dbReference>
<evidence type="ECO:0000313" key="7">
    <source>
        <dbReference type="EMBL" id="ANF34279.1"/>
    </source>
</evidence>
<evidence type="ECO:0000259" key="5">
    <source>
        <dbReference type="SMART" id="SM00382"/>
    </source>
</evidence>
<dbReference type="InterPro" id="IPR019489">
    <property type="entry name" value="Clp_ATPase_C"/>
</dbReference>
<organism evidence="7 8">
    <name type="scientific">Borrelia turicatae</name>
    <dbReference type="NCBI Taxonomy" id="142"/>
    <lineage>
        <taxon>Bacteria</taxon>
        <taxon>Pseudomonadati</taxon>
        <taxon>Spirochaetota</taxon>
        <taxon>Spirochaetia</taxon>
        <taxon>Spirochaetales</taxon>
        <taxon>Borreliaceae</taxon>
        <taxon>Borrelia</taxon>
    </lineage>
</organism>
<feature type="domain" description="AAA+ ATPase" evidence="5">
    <location>
        <begin position="195"/>
        <end position="339"/>
    </location>
</feature>
<dbReference type="PANTHER" id="PTHR11638:SF18">
    <property type="entry name" value="HEAT SHOCK PROTEIN 104"/>
    <property type="match status" value="1"/>
</dbReference>
<dbReference type="SMART" id="SM01086">
    <property type="entry name" value="ClpB_D2-small"/>
    <property type="match status" value="1"/>
</dbReference>
<dbReference type="SMART" id="SM00382">
    <property type="entry name" value="AAA"/>
    <property type="match status" value="2"/>
</dbReference>
<dbReference type="InterPro" id="IPR003959">
    <property type="entry name" value="ATPase_AAA_core"/>
</dbReference>
<dbReference type="Gene3D" id="3.40.50.300">
    <property type="entry name" value="P-loop containing nucleotide triphosphate hydrolases"/>
    <property type="match status" value="2"/>
</dbReference>
<evidence type="ECO:0000256" key="4">
    <source>
        <dbReference type="ARBA" id="ARBA00023186"/>
    </source>
</evidence>
<evidence type="ECO:0000256" key="1">
    <source>
        <dbReference type="ARBA" id="ARBA00022737"/>
    </source>
</evidence>
<evidence type="ECO:0000259" key="6">
    <source>
        <dbReference type="SMART" id="SM01086"/>
    </source>
</evidence>
<gene>
    <name evidence="7" type="ORF">A7978_04235</name>
</gene>